<feature type="domain" description="Signal transduction histidine kinase subgroup 3 dimerisation and phosphoacceptor" evidence="10">
    <location>
        <begin position="215"/>
        <end position="281"/>
    </location>
</feature>
<dbReference type="Pfam" id="PF07730">
    <property type="entry name" value="HisKA_3"/>
    <property type="match status" value="1"/>
</dbReference>
<evidence type="ECO:0000256" key="2">
    <source>
        <dbReference type="ARBA" id="ARBA00012438"/>
    </source>
</evidence>
<dbReference type="Gene3D" id="1.20.5.1930">
    <property type="match status" value="1"/>
</dbReference>
<evidence type="ECO:0000259" key="10">
    <source>
        <dbReference type="Pfam" id="PF07730"/>
    </source>
</evidence>
<evidence type="ECO:0000259" key="11">
    <source>
        <dbReference type="Pfam" id="PF13796"/>
    </source>
</evidence>
<name>A0A2T0RHJ7_9ACTN</name>
<dbReference type="CDD" id="cd16917">
    <property type="entry name" value="HATPase_UhpB-NarQ-NarX-like"/>
    <property type="match status" value="1"/>
</dbReference>
<comment type="caution">
    <text evidence="12">The sequence shown here is derived from an EMBL/GenBank/DDBJ whole genome shotgun (WGS) entry which is preliminary data.</text>
</comment>
<keyword evidence="4" id="KW-0808">Transferase</keyword>
<organism evidence="12 13">
    <name type="scientific">Pseudosporangium ferrugineum</name>
    <dbReference type="NCBI Taxonomy" id="439699"/>
    <lineage>
        <taxon>Bacteria</taxon>
        <taxon>Bacillati</taxon>
        <taxon>Actinomycetota</taxon>
        <taxon>Actinomycetes</taxon>
        <taxon>Micromonosporales</taxon>
        <taxon>Micromonosporaceae</taxon>
        <taxon>Pseudosporangium</taxon>
    </lineage>
</organism>
<dbReference type="GO" id="GO:0005524">
    <property type="term" value="F:ATP binding"/>
    <property type="evidence" value="ECO:0007669"/>
    <property type="project" value="UniProtKB-KW"/>
</dbReference>
<dbReference type="OrthoDB" id="4198152at2"/>
<dbReference type="InterPro" id="IPR050482">
    <property type="entry name" value="Sensor_HK_TwoCompSys"/>
</dbReference>
<dbReference type="PANTHER" id="PTHR24421">
    <property type="entry name" value="NITRATE/NITRITE SENSOR PROTEIN NARX-RELATED"/>
    <property type="match status" value="1"/>
</dbReference>
<keyword evidence="7" id="KW-0067">ATP-binding</keyword>
<sequence>MKVRTAQEALAQRPLTFLRSSWPWRSLAYLLSAIVLEAGVLAVILAPVLLGNLNGVHPAASVTAGVLLLGLAGPAVARAERRRLRLVDREPLPAPHRPAPAANPAARLRALLREPATWREVGFAAVCSLALCLVDGALIALGAYLIVLPVLALAAAGALVIVLLLPVYAYVVTGWAGVRAAITRAVLAPRDAELGEQLIALSQSRVRLVDAFEVERRRIERDLHDGAQQRLVALTMTLGLARLDVADDSPLAAQLDTAHRQATEALTELQELIRGVHPEVLTGRGLPAAVEDVAGRSALPVEIDVRLPRRLTASVEATAYFVVCETLANASRHAGATSAAVRIGLENDLLVVEVSDDGHGGADPGRGSGLSGLLDRVAVLDGRLLLSSPPGGPTVVRVEIPCTQTVRSA</sequence>
<keyword evidence="9" id="KW-0472">Membrane</keyword>
<keyword evidence="5" id="KW-0547">Nucleotide-binding</keyword>
<dbReference type="SUPFAM" id="SSF55874">
    <property type="entry name" value="ATPase domain of HSP90 chaperone/DNA topoisomerase II/histidine kinase"/>
    <property type="match status" value="1"/>
</dbReference>
<protein>
    <recommendedName>
        <fullName evidence="2">histidine kinase</fullName>
        <ecNumber evidence="2">2.7.13.3</ecNumber>
    </recommendedName>
</protein>
<dbReference type="InterPro" id="IPR025828">
    <property type="entry name" value="Put_sensor_dom"/>
</dbReference>
<evidence type="ECO:0000256" key="7">
    <source>
        <dbReference type="ARBA" id="ARBA00022840"/>
    </source>
</evidence>
<dbReference type="Gene3D" id="3.30.565.10">
    <property type="entry name" value="Histidine kinase-like ATPase, C-terminal domain"/>
    <property type="match status" value="1"/>
</dbReference>
<dbReference type="Pfam" id="PF13796">
    <property type="entry name" value="Sensor"/>
    <property type="match status" value="1"/>
</dbReference>
<dbReference type="GO" id="GO:0016020">
    <property type="term" value="C:membrane"/>
    <property type="evidence" value="ECO:0007669"/>
    <property type="project" value="InterPro"/>
</dbReference>
<evidence type="ECO:0000256" key="4">
    <source>
        <dbReference type="ARBA" id="ARBA00022679"/>
    </source>
</evidence>
<keyword evidence="6 12" id="KW-0418">Kinase</keyword>
<evidence type="ECO:0000313" key="13">
    <source>
        <dbReference type="Proteomes" id="UP000239209"/>
    </source>
</evidence>
<feature type="transmembrane region" description="Helical" evidence="9">
    <location>
        <begin position="121"/>
        <end position="144"/>
    </location>
</feature>
<keyword evidence="9" id="KW-0812">Transmembrane</keyword>
<dbReference type="EC" id="2.7.13.3" evidence="2"/>
<gene>
    <name evidence="12" type="ORF">CLV70_12348</name>
</gene>
<evidence type="ECO:0000256" key="5">
    <source>
        <dbReference type="ARBA" id="ARBA00022741"/>
    </source>
</evidence>
<keyword evidence="13" id="KW-1185">Reference proteome</keyword>
<evidence type="ECO:0000256" key="3">
    <source>
        <dbReference type="ARBA" id="ARBA00022553"/>
    </source>
</evidence>
<dbReference type="EMBL" id="PVZG01000023">
    <property type="protein sequence ID" value="PRY20580.1"/>
    <property type="molecule type" value="Genomic_DNA"/>
</dbReference>
<reference evidence="12 13" key="1">
    <citation type="submission" date="2018-03" db="EMBL/GenBank/DDBJ databases">
        <title>Genomic Encyclopedia of Archaeal and Bacterial Type Strains, Phase II (KMG-II): from individual species to whole genera.</title>
        <authorList>
            <person name="Goeker M."/>
        </authorList>
    </citation>
    <scope>NUCLEOTIDE SEQUENCE [LARGE SCALE GENOMIC DNA]</scope>
    <source>
        <strain evidence="12 13">DSM 45348</strain>
    </source>
</reference>
<dbReference type="AlphaFoldDB" id="A0A2T0RHJ7"/>
<feature type="transmembrane region" description="Helical" evidence="9">
    <location>
        <begin position="150"/>
        <end position="171"/>
    </location>
</feature>
<feature type="transmembrane region" description="Helical" evidence="9">
    <location>
        <begin position="56"/>
        <end position="77"/>
    </location>
</feature>
<dbReference type="InterPro" id="IPR036890">
    <property type="entry name" value="HATPase_C_sf"/>
</dbReference>
<comment type="catalytic activity">
    <reaction evidence="1">
        <text>ATP + protein L-histidine = ADP + protein N-phospho-L-histidine.</text>
        <dbReference type="EC" id="2.7.13.3"/>
    </reaction>
</comment>
<evidence type="ECO:0000256" key="1">
    <source>
        <dbReference type="ARBA" id="ARBA00000085"/>
    </source>
</evidence>
<dbReference type="GO" id="GO:0000155">
    <property type="term" value="F:phosphorelay sensor kinase activity"/>
    <property type="evidence" value="ECO:0007669"/>
    <property type="project" value="InterPro"/>
</dbReference>
<keyword evidence="9" id="KW-1133">Transmembrane helix</keyword>
<feature type="domain" description="Putative sensor" evidence="11">
    <location>
        <begin position="68"/>
        <end position="187"/>
    </location>
</feature>
<dbReference type="InterPro" id="IPR011712">
    <property type="entry name" value="Sig_transdc_His_kin_sub3_dim/P"/>
</dbReference>
<evidence type="ECO:0000256" key="6">
    <source>
        <dbReference type="ARBA" id="ARBA00022777"/>
    </source>
</evidence>
<proteinExistence type="predicted"/>
<feature type="transmembrane region" description="Helical" evidence="9">
    <location>
        <begin position="27"/>
        <end position="50"/>
    </location>
</feature>
<evidence type="ECO:0000256" key="9">
    <source>
        <dbReference type="SAM" id="Phobius"/>
    </source>
</evidence>
<dbReference type="RefSeq" id="WP_106130541.1">
    <property type="nucleotide sequence ID" value="NZ_PVZG01000023.1"/>
</dbReference>
<dbReference type="GO" id="GO:0046983">
    <property type="term" value="F:protein dimerization activity"/>
    <property type="evidence" value="ECO:0007669"/>
    <property type="project" value="InterPro"/>
</dbReference>
<dbReference type="PANTHER" id="PTHR24421:SF10">
    <property type="entry name" value="NITRATE_NITRITE SENSOR PROTEIN NARQ"/>
    <property type="match status" value="1"/>
</dbReference>
<evidence type="ECO:0000313" key="12">
    <source>
        <dbReference type="EMBL" id="PRY20580.1"/>
    </source>
</evidence>
<keyword evidence="8" id="KW-0902">Two-component regulatory system</keyword>
<dbReference type="Proteomes" id="UP000239209">
    <property type="component" value="Unassembled WGS sequence"/>
</dbReference>
<keyword evidence="3" id="KW-0597">Phosphoprotein</keyword>
<evidence type="ECO:0000256" key="8">
    <source>
        <dbReference type="ARBA" id="ARBA00023012"/>
    </source>
</evidence>
<accession>A0A2T0RHJ7</accession>